<evidence type="ECO:0000256" key="10">
    <source>
        <dbReference type="ARBA" id="ARBA00023209"/>
    </source>
</evidence>
<keyword evidence="9 13" id="KW-0472">Membrane</keyword>
<dbReference type="EC" id="2.7.8.-" evidence="12"/>
<dbReference type="Pfam" id="PF13396">
    <property type="entry name" value="PLDc_N"/>
    <property type="match status" value="1"/>
</dbReference>
<dbReference type="GO" id="GO:0008808">
    <property type="term" value="F:cardiolipin synthase activity"/>
    <property type="evidence" value="ECO:0007669"/>
    <property type="project" value="UniProtKB-UniRule"/>
</dbReference>
<accession>A0A4Z0M3S2</accession>
<evidence type="ECO:0000256" key="1">
    <source>
        <dbReference type="ARBA" id="ARBA00004651"/>
    </source>
</evidence>
<dbReference type="PANTHER" id="PTHR21248">
    <property type="entry name" value="CARDIOLIPIN SYNTHASE"/>
    <property type="match status" value="1"/>
</dbReference>
<evidence type="ECO:0000256" key="12">
    <source>
        <dbReference type="NCBIfam" id="TIGR04265"/>
    </source>
</evidence>
<dbReference type="InterPro" id="IPR027379">
    <property type="entry name" value="CLS_N"/>
</dbReference>
<dbReference type="EMBL" id="SRLE01000006">
    <property type="protein sequence ID" value="TGD74018.1"/>
    <property type="molecule type" value="Genomic_DNA"/>
</dbReference>
<evidence type="ECO:0000256" key="3">
    <source>
        <dbReference type="ARBA" id="ARBA00022516"/>
    </source>
</evidence>
<dbReference type="PROSITE" id="PS50035">
    <property type="entry name" value="PLD"/>
    <property type="match status" value="2"/>
</dbReference>
<evidence type="ECO:0000256" key="7">
    <source>
        <dbReference type="ARBA" id="ARBA00022989"/>
    </source>
</evidence>
<feature type="transmembrane region" description="Helical" evidence="13">
    <location>
        <begin position="6"/>
        <end position="26"/>
    </location>
</feature>
<keyword evidence="7 13" id="KW-1133">Transmembrane helix</keyword>
<organism evidence="15 16">
    <name type="scientific">Mangrovimicrobium sediminis</name>
    <dbReference type="NCBI Taxonomy" id="2562682"/>
    <lineage>
        <taxon>Bacteria</taxon>
        <taxon>Pseudomonadati</taxon>
        <taxon>Pseudomonadota</taxon>
        <taxon>Gammaproteobacteria</taxon>
        <taxon>Cellvibrionales</taxon>
        <taxon>Halieaceae</taxon>
        <taxon>Mangrovimicrobium</taxon>
    </lineage>
</organism>
<keyword evidence="11" id="KW-1208">Phospholipid metabolism</keyword>
<dbReference type="AlphaFoldDB" id="A0A4Z0M3S2"/>
<dbReference type="InterPro" id="IPR022924">
    <property type="entry name" value="Cardiolipin_synthase"/>
</dbReference>
<proteinExistence type="predicted"/>
<evidence type="ECO:0000256" key="13">
    <source>
        <dbReference type="SAM" id="Phobius"/>
    </source>
</evidence>
<comment type="subcellular location">
    <subcellularLocation>
        <location evidence="1">Cell membrane</location>
        <topology evidence="1">Multi-pass membrane protein</topology>
    </subcellularLocation>
</comment>
<reference evidence="15 16" key="1">
    <citation type="submission" date="2019-04" db="EMBL/GenBank/DDBJ databases">
        <title>Taxonomy of novel Haliea sp. from mangrove soil of West Coast of India.</title>
        <authorList>
            <person name="Verma A."/>
            <person name="Kumar P."/>
            <person name="Krishnamurthi S."/>
        </authorList>
    </citation>
    <scope>NUCLEOTIDE SEQUENCE [LARGE SCALE GENOMIC DNA]</scope>
    <source>
        <strain evidence="15 16">SAOS-164</strain>
    </source>
</reference>
<evidence type="ECO:0000256" key="4">
    <source>
        <dbReference type="ARBA" id="ARBA00022679"/>
    </source>
</evidence>
<dbReference type="CDD" id="cd09161">
    <property type="entry name" value="PLDc_PaCLS_like_2"/>
    <property type="match status" value="1"/>
</dbReference>
<dbReference type="InterPro" id="IPR001736">
    <property type="entry name" value="PLipase_D/transphosphatidylase"/>
</dbReference>
<protein>
    <recommendedName>
        <fullName evidence="12">Cardiolipin synthase</fullName>
        <ecNumber evidence="12">2.7.8.-</ecNumber>
    </recommendedName>
</protein>
<dbReference type="SMART" id="SM00155">
    <property type="entry name" value="PLDc"/>
    <property type="match status" value="2"/>
</dbReference>
<dbReference type="SUPFAM" id="SSF56024">
    <property type="entry name" value="Phospholipase D/nuclease"/>
    <property type="match status" value="2"/>
</dbReference>
<dbReference type="OrthoDB" id="9762009at2"/>
<evidence type="ECO:0000313" key="15">
    <source>
        <dbReference type="EMBL" id="TGD74018.1"/>
    </source>
</evidence>
<evidence type="ECO:0000256" key="2">
    <source>
        <dbReference type="ARBA" id="ARBA00022475"/>
    </source>
</evidence>
<name>A0A4Z0M3S2_9GAMM</name>
<keyword evidence="4" id="KW-0808">Transferase</keyword>
<keyword evidence="8" id="KW-0443">Lipid metabolism</keyword>
<evidence type="ECO:0000256" key="9">
    <source>
        <dbReference type="ARBA" id="ARBA00023136"/>
    </source>
</evidence>
<keyword evidence="5 13" id="KW-0812">Transmembrane</keyword>
<dbReference type="RefSeq" id="WP_135442471.1">
    <property type="nucleotide sequence ID" value="NZ_SRLE01000006.1"/>
</dbReference>
<evidence type="ECO:0000259" key="14">
    <source>
        <dbReference type="PROSITE" id="PS50035"/>
    </source>
</evidence>
<comment type="caution">
    <text evidence="15">The sequence shown here is derived from an EMBL/GenBank/DDBJ whole genome shotgun (WGS) entry which is preliminary data.</text>
</comment>
<gene>
    <name evidence="15" type="primary">cls</name>
    <name evidence="15" type="ORF">E4634_07710</name>
</gene>
<evidence type="ECO:0000256" key="5">
    <source>
        <dbReference type="ARBA" id="ARBA00022692"/>
    </source>
</evidence>
<keyword evidence="16" id="KW-1185">Reference proteome</keyword>
<evidence type="ECO:0000256" key="6">
    <source>
        <dbReference type="ARBA" id="ARBA00022737"/>
    </source>
</evidence>
<dbReference type="Proteomes" id="UP000298050">
    <property type="component" value="Unassembled WGS sequence"/>
</dbReference>
<feature type="domain" description="PLD phosphodiesterase" evidence="14">
    <location>
        <begin position="217"/>
        <end position="244"/>
    </location>
</feature>
<evidence type="ECO:0000256" key="8">
    <source>
        <dbReference type="ARBA" id="ARBA00023098"/>
    </source>
</evidence>
<evidence type="ECO:0000313" key="16">
    <source>
        <dbReference type="Proteomes" id="UP000298050"/>
    </source>
</evidence>
<keyword evidence="10" id="KW-0594">Phospholipid biosynthesis</keyword>
<keyword evidence="6" id="KW-0677">Repeat</keyword>
<dbReference type="NCBIfam" id="TIGR04265">
    <property type="entry name" value="bac_cardiolipin"/>
    <property type="match status" value="1"/>
</dbReference>
<feature type="transmembrane region" description="Helical" evidence="13">
    <location>
        <begin position="38"/>
        <end position="59"/>
    </location>
</feature>
<feature type="domain" description="PLD phosphodiesterase" evidence="14">
    <location>
        <begin position="392"/>
        <end position="419"/>
    </location>
</feature>
<keyword evidence="2" id="KW-1003">Cell membrane</keyword>
<dbReference type="Gene3D" id="3.30.870.10">
    <property type="entry name" value="Endonuclease Chain A"/>
    <property type="match status" value="2"/>
</dbReference>
<dbReference type="FunFam" id="3.30.870.10:FF:000014">
    <property type="entry name" value="Cardiolipin synthase"/>
    <property type="match status" value="1"/>
</dbReference>
<keyword evidence="3" id="KW-0444">Lipid biosynthesis</keyword>
<dbReference type="CDD" id="cd09155">
    <property type="entry name" value="PLDc_PaCLS_like_1"/>
    <property type="match status" value="1"/>
</dbReference>
<dbReference type="GO" id="GO:0005886">
    <property type="term" value="C:plasma membrane"/>
    <property type="evidence" value="ECO:0007669"/>
    <property type="project" value="UniProtKB-SubCell"/>
</dbReference>
<evidence type="ECO:0000256" key="11">
    <source>
        <dbReference type="ARBA" id="ARBA00023264"/>
    </source>
</evidence>
<sequence length="479" mass="53099">MDNTLLAELIALGLLLLYAASVVAALEAILKSRTSQGAIAWVLSLVTIPILALPLYLVFGRNRFDGYMEKRDQIESESLALLERASGSIRGHLVGPGESTPLYTSLFNLARMPATTGNRVELLIDGEATFASLLEGLQRAQRYILFQFYIIRDDALGRELGRVLADKARDGLQVYLLYDEIGSRPFHRSRLLRQLRMSGVHVAPFNTTQGYRNRFQLNFRNHRKVVVIDGREAWVGGHNVGDEYLGRNPDIGHWRDTHVHVHGPAVMGAELAFATDWLWASNGHLAIDWDFNGAAPGSSEVLVFPSDPASEYEETALMFLQTIVAARKRIWIASPYFVPDSSIVAALQLAALNGVDVRVLIPDEPDGPVVGLANWSFTRQLIPAGVGIYRYQGGFMHQKVLLMDDSLAGVGTANFDNRSFRLNFEITLLVEDADFAAQVADMLETDFARSHRVGPADFANRPMWFTLGMATARLFSPVL</sequence>
<dbReference type="GO" id="GO:0032049">
    <property type="term" value="P:cardiolipin biosynthetic process"/>
    <property type="evidence" value="ECO:0007669"/>
    <property type="project" value="UniProtKB-UniRule"/>
</dbReference>
<dbReference type="InterPro" id="IPR025202">
    <property type="entry name" value="PLD-like_dom"/>
</dbReference>
<dbReference type="Pfam" id="PF13091">
    <property type="entry name" value="PLDc_2"/>
    <property type="match status" value="2"/>
</dbReference>
<dbReference type="PANTHER" id="PTHR21248:SF22">
    <property type="entry name" value="PHOSPHOLIPASE D"/>
    <property type="match status" value="1"/>
</dbReference>